<comment type="caution">
    <text evidence="2">The sequence shown here is derived from an EMBL/GenBank/DDBJ whole genome shotgun (WGS) entry which is preliminary data.</text>
</comment>
<dbReference type="OrthoDB" id="195113at2"/>
<feature type="domain" description="Bacterial bifunctional deaminase-reductase C-terminal" evidence="1">
    <location>
        <begin position="24"/>
        <end position="194"/>
    </location>
</feature>
<dbReference type="PANTHER" id="PTHR38011:SF11">
    <property type="entry name" value="2,5-DIAMINO-6-RIBOSYLAMINO-4(3H)-PYRIMIDINONE 5'-PHOSPHATE REDUCTASE"/>
    <property type="match status" value="1"/>
</dbReference>
<gene>
    <name evidence="2" type="ORF">DF182_26045</name>
</gene>
<dbReference type="Gene3D" id="3.40.430.10">
    <property type="entry name" value="Dihydrofolate Reductase, subunit A"/>
    <property type="match status" value="1"/>
</dbReference>
<dbReference type="PANTHER" id="PTHR38011">
    <property type="entry name" value="DIHYDROFOLATE REDUCTASE FAMILY PROTEIN (AFU_ORTHOLOGUE AFUA_8G06820)"/>
    <property type="match status" value="1"/>
</dbReference>
<protein>
    <submittedName>
        <fullName evidence="2">Dihydrofolate reductase</fullName>
    </submittedName>
</protein>
<dbReference type="Pfam" id="PF01872">
    <property type="entry name" value="RibD_C"/>
    <property type="match status" value="1"/>
</dbReference>
<evidence type="ECO:0000259" key="1">
    <source>
        <dbReference type="Pfam" id="PF01872"/>
    </source>
</evidence>
<accession>A0A365XUW9</accession>
<evidence type="ECO:0000313" key="2">
    <source>
        <dbReference type="EMBL" id="RBL89940.1"/>
    </source>
</evidence>
<organism evidence="2 3">
    <name type="scientific">Chitinophaga flava</name>
    <dbReference type="NCBI Taxonomy" id="2259036"/>
    <lineage>
        <taxon>Bacteria</taxon>
        <taxon>Pseudomonadati</taxon>
        <taxon>Bacteroidota</taxon>
        <taxon>Chitinophagia</taxon>
        <taxon>Chitinophagales</taxon>
        <taxon>Chitinophagaceae</taxon>
        <taxon>Chitinophaga</taxon>
    </lineage>
</organism>
<keyword evidence="3" id="KW-1185">Reference proteome</keyword>
<dbReference type="Proteomes" id="UP000253410">
    <property type="component" value="Unassembled WGS sequence"/>
</dbReference>
<name>A0A365XUW9_9BACT</name>
<reference evidence="2 3" key="1">
    <citation type="submission" date="2018-05" db="EMBL/GenBank/DDBJ databases">
        <title>Chitinophaga sp. K3CV102501T nov., isolated from isolated from a monsoon evergreen broad-leaved forest soil.</title>
        <authorList>
            <person name="Lv Y."/>
        </authorList>
    </citation>
    <scope>NUCLEOTIDE SEQUENCE [LARGE SCALE GENOMIC DNA]</scope>
    <source>
        <strain evidence="2 3">GDMCC 1.1325</strain>
    </source>
</reference>
<dbReference type="SUPFAM" id="SSF53597">
    <property type="entry name" value="Dihydrofolate reductase-like"/>
    <property type="match status" value="1"/>
</dbReference>
<dbReference type="AlphaFoldDB" id="A0A365XUW9"/>
<dbReference type="InterPro" id="IPR050765">
    <property type="entry name" value="Riboflavin_Biosynth_HTPR"/>
</dbReference>
<dbReference type="EMBL" id="QFFJ01000002">
    <property type="protein sequence ID" value="RBL89940.1"/>
    <property type="molecule type" value="Genomic_DNA"/>
</dbReference>
<sequence>MEYPMVNSAFCLHLPCTQNPESMRKIIFSAAISIDGYMEGPNGETDWCIMDEDMQFNVFLDETDTILFGRKCYDKYLKNGPPSTSKMDKELWDTIFSKQLIVFSRTLTSVNNSIHLVRENMITAMTSLKAQPGRNIWLFGGASLASSMLNAGLIDEIQLGVIPIILGAGNPLFTGIEQRILLKTSHSKLFKSGVQQLYLEPVK</sequence>
<dbReference type="GO" id="GO:0008703">
    <property type="term" value="F:5-amino-6-(5-phosphoribosylamino)uracil reductase activity"/>
    <property type="evidence" value="ECO:0007669"/>
    <property type="project" value="InterPro"/>
</dbReference>
<evidence type="ECO:0000313" key="3">
    <source>
        <dbReference type="Proteomes" id="UP000253410"/>
    </source>
</evidence>
<dbReference type="InterPro" id="IPR024072">
    <property type="entry name" value="DHFR-like_dom_sf"/>
</dbReference>
<dbReference type="GO" id="GO:0009231">
    <property type="term" value="P:riboflavin biosynthetic process"/>
    <property type="evidence" value="ECO:0007669"/>
    <property type="project" value="InterPro"/>
</dbReference>
<proteinExistence type="predicted"/>
<dbReference type="InterPro" id="IPR002734">
    <property type="entry name" value="RibDG_C"/>
</dbReference>